<dbReference type="InterPro" id="IPR027417">
    <property type="entry name" value="P-loop_NTPase"/>
</dbReference>
<evidence type="ECO:0000256" key="4">
    <source>
        <dbReference type="ARBA" id="ARBA00022806"/>
    </source>
</evidence>
<dbReference type="GO" id="GO:0000723">
    <property type="term" value="P:telomere maintenance"/>
    <property type="evidence" value="ECO:0007669"/>
    <property type="project" value="InterPro"/>
</dbReference>
<protein>
    <recommendedName>
        <fullName evidence="12">AAA+ ATPase domain-containing protein</fullName>
    </recommendedName>
</protein>
<dbReference type="Pfam" id="PF05970">
    <property type="entry name" value="PIF1"/>
    <property type="match status" value="1"/>
</dbReference>
<dbReference type="InterPro" id="IPR010285">
    <property type="entry name" value="DNA_helicase_pif1-like_DEAD"/>
</dbReference>
<evidence type="ECO:0000256" key="3">
    <source>
        <dbReference type="ARBA" id="ARBA00022801"/>
    </source>
</evidence>
<keyword evidence="3" id="KW-0378">Hydrolase</keyword>
<evidence type="ECO:0000259" key="10">
    <source>
        <dbReference type="Pfam" id="PF21530"/>
    </source>
</evidence>
<dbReference type="SUPFAM" id="SSF52540">
    <property type="entry name" value="P-loop containing nucleoside triphosphate hydrolases"/>
    <property type="match status" value="2"/>
</dbReference>
<dbReference type="Gene3D" id="3.40.50.300">
    <property type="entry name" value="P-loop containing nucleotide triphosphate hydrolases"/>
    <property type="match status" value="1"/>
</dbReference>
<dbReference type="EMBL" id="MN740778">
    <property type="protein sequence ID" value="QHU11080.1"/>
    <property type="molecule type" value="Genomic_DNA"/>
</dbReference>
<keyword evidence="5" id="KW-0067">ATP-binding</keyword>
<feature type="domain" description="DNA helicase Pif1-like DEAD-box helicase" evidence="9">
    <location>
        <begin position="4"/>
        <end position="193"/>
    </location>
</feature>
<keyword evidence="7" id="KW-0234">DNA repair</keyword>
<sequence length="433" mass="47557">MESLTDEQQEVIKTLASGVNVFMTGSGGTGKSHVIKSLPQLLAPLLKEKLGHDPVICCTALTGCAALLLGADASTLHSWAGIGLGKDDVAELVFKIQRNGRSKKHWKQTDLLIIDEISMLTLDLLDKLDDIGKRMRRSSAPFGGIQLLLVGDFCQLPPVIKDGDLQFAFESSRWNTIVQRTIELKEIHRQKDPVFQTVLGEARRGSLSLESITLLKGRMGLDWKKQKIRPTLLFPKNAEVDMINAANLKALKGIRPFMAGFKSSGKMKTDLTGEAFLRAVAALDKDAMYRAKLELAVGAQVMLIKNLDVPGGLVNGSRGVVIRFAEDGSPVVEFLNGREVQMSLQEWPIDGWAGVTRTQYPLRLAWACTIHKAQGATLDSALIDIGEGVFEVGQAYVALSRVKSLDSLFVHNFSPEAFRLHTRVEAFYKLLAH</sequence>
<dbReference type="Pfam" id="PF21530">
    <property type="entry name" value="Pif1_2B_dom"/>
    <property type="match status" value="1"/>
</dbReference>
<evidence type="ECO:0000313" key="11">
    <source>
        <dbReference type="EMBL" id="QHU11080.1"/>
    </source>
</evidence>
<name>A0A6C0K2R0_9ZZZZ</name>
<evidence type="ECO:0000256" key="1">
    <source>
        <dbReference type="ARBA" id="ARBA00022741"/>
    </source>
</evidence>
<dbReference type="GO" id="GO:0003678">
    <property type="term" value="F:DNA helicase activity"/>
    <property type="evidence" value="ECO:0007669"/>
    <property type="project" value="InterPro"/>
</dbReference>
<dbReference type="InterPro" id="IPR049163">
    <property type="entry name" value="Pif1-like_2B_dom"/>
</dbReference>
<dbReference type="PANTHER" id="PTHR47642">
    <property type="entry name" value="ATP-DEPENDENT DNA HELICASE"/>
    <property type="match status" value="1"/>
</dbReference>
<dbReference type="CDD" id="cd18809">
    <property type="entry name" value="SF1_C_RecD"/>
    <property type="match status" value="1"/>
</dbReference>
<evidence type="ECO:0000256" key="2">
    <source>
        <dbReference type="ARBA" id="ARBA00022763"/>
    </source>
</evidence>
<dbReference type="PANTHER" id="PTHR47642:SF5">
    <property type="entry name" value="ATP-DEPENDENT DNA HELICASE"/>
    <property type="match status" value="1"/>
</dbReference>
<dbReference type="InterPro" id="IPR051055">
    <property type="entry name" value="PIF1_helicase"/>
</dbReference>
<organism evidence="11">
    <name type="scientific">viral metagenome</name>
    <dbReference type="NCBI Taxonomy" id="1070528"/>
    <lineage>
        <taxon>unclassified sequences</taxon>
        <taxon>metagenomes</taxon>
        <taxon>organismal metagenomes</taxon>
    </lineage>
</organism>
<feature type="domain" description="DNA helicase Pif1-like 2B" evidence="10">
    <location>
        <begin position="286"/>
        <end position="324"/>
    </location>
</feature>
<evidence type="ECO:0000256" key="5">
    <source>
        <dbReference type="ARBA" id="ARBA00022840"/>
    </source>
</evidence>
<dbReference type="AlphaFoldDB" id="A0A6C0K2R0"/>
<keyword evidence="4" id="KW-0347">Helicase</keyword>
<evidence type="ECO:0000256" key="6">
    <source>
        <dbReference type="ARBA" id="ARBA00023125"/>
    </source>
</evidence>
<keyword evidence="2" id="KW-0227">DNA damage</keyword>
<keyword evidence="6" id="KW-0238">DNA-binding</keyword>
<dbReference type="GO" id="GO:0006281">
    <property type="term" value="P:DNA repair"/>
    <property type="evidence" value="ECO:0007669"/>
    <property type="project" value="InterPro"/>
</dbReference>
<proteinExistence type="predicted"/>
<evidence type="ECO:0000259" key="9">
    <source>
        <dbReference type="Pfam" id="PF05970"/>
    </source>
</evidence>
<keyword evidence="8" id="KW-0413">Isomerase</keyword>
<evidence type="ECO:0000256" key="8">
    <source>
        <dbReference type="ARBA" id="ARBA00023235"/>
    </source>
</evidence>
<evidence type="ECO:0000256" key="7">
    <source>
        <dbReference type="ARBA" id="ARBA00023204"/>
    </source>
</evidence>
<evidence type="ECO:0008006" key="12">
    <source>
        <dbReference type="Google" id="ProtNLM"/>
    </source>
</evidence>
<keyword evidence="1" id="KW-0547">Nucleotide-binding</keyword>
<accession>A0A6C0K2R0</accession>
<reference evidence="11" key="1">
    <citation type="journal article" date="2020" name="Nature">
        <title>Giant virus diversity and host interactions through global metagenomics.</title>
        <authorList>
            <person name="Schulz F."/>
            <person name="Roux S."/>
            <person name="Paez-Espino D."/>
            <person name="Jungbluth S."/>
            <person name="Walsh D.A."/>
            <person name="Denef V.J."/>
            <person name="McMahon K.D."/>
            <person name="Konstantinidis K.T."/>
            <person name="Eloe-Fadrosh E.A."/>
            <person name="Kyrpides N.C."/>
            <person name="Woyke T."/>
        </authorList>
    </citation>
    <scope>NUCLEOTIDE SEQUENCE</scope>
    <source>
        <strain evidence="11">GVMAG-S-1101165-84</strain>
    </source>
</reference>